<feature type="domain" description="Metallo-beta-lactamase" evidence="1">
    <location>
        <begin position="57"/>
        <end position="261"/>
    </location>
</feature>
<dbReference type="InterPro" id="IPR036866">
    <property type="entry name" value="RibonucZ/Hydroxyglut_hydro"/>
</dbReference>
<keyword evidence="3" id="KW-1185">Reference proteome</keyword>
<dbReference type="STRING" id="29655.A0A0K9PSQ7"/>
<dbReference type="AlphaFoldDB" id="A0A0K9PSQ7"/>
<protein>
    <submittedName>
        <fullName evidence="2">Beta-lactamase domain protein</fullName>
    </submittedName>
</protein>
<gene>
    <name evidence="2" type="ORF">ZOSMA_184G00030</name>
</gene>
<sequence length="300" mass="34244">MKVTEIPTGLPPSSSLDQVLLVVLLISHVSFNPPILLARCNTSLLIDYCSRSSEHNYIMIDVGKTFREQVLRWFTRYNIPRVDSIILTHEHADAIHGLDDVRALQNYRIDADPMPIYLNQFTMDGVAEKFRYLVPSNLNDDRIVRPISQIDWKIIKSCSETPFIASGLKFVPLPVIHGEGYVNLGFLFGEKYKVAYISDVSDFPENTENVISKNRSGRQVDLLLIDTNRFHKTTSRGSHYYFSQSLDAVRRISPKRALLIGMSHDFDYHEHNKILAEWSKEEGIPVQLACDGMQIFTDGL</sequence>
<evidence type="ECO:0000259" key="1">
    <source>
        <dbReference type="Pfam" id="PF12706"/>
    </source>
</evidence>
<organism evidence="2 3">
    <name type="scientific">Zostera marina</name>
    <name type="common">Eelgrass</name>
    <dbReference type="NCBI Taxonomy" id="29655"/>
    <lineage>
        <taxon>Eukaryota</taxon>
        <taxon>Viridiplantae</taxon>
        <taxon>Streptophyta</taxon>
        <taxon>Embryophyta</taxon>
        <taxon>Tracheophyta</taxon>
        <taxon>Spermatophyta</taxon>
        <taxon>Magnoliopsida</taxon>
        <taxon>Liliopsida</taxon>
        <taxon>Zosteraceae</taxon>
        <taxon>Zostera</taxon>
    </lineage>
</organism>
<reference evidence="3" key="1">
    <citation type="journal article" date="2016" name="Nature">
        <title>The genome of the seagrass Zostera marina reveals angiosperm adaptation to the sea.</title>
        <authorList>
            <person name="Olsen J.L."/>
            <person name="Rouze P."/>
            <person name="Verhelst B."/>
            <person name="Lin Y.-C."/>
            <person name="Bayer T."/>
            <person name="Collen J."/>
            <person name="Dattolo E."/>
            <person name="De Paoli E."/>
            <person name="Dittami S."/>
            <person name="Maumus F."/>
            <person name="Michel G."/>
            <person name="Kersting A."/>
            <person name="Lauritano C."/>
            <person name="Lohaus R."/>
            <person name="Toepel M."/>
            <person name="Tonon T."/>
            <person name="Vanneste K."/>
            <person name="Amirebrahimi M."/>
            <person name="Brakel J."/>
            <person name="Bostroem C."/>
            <person name="Chovatia M."/>
            <person name="Grimwood J."/>
            <person name="Jenkins J.W."/>
            <person name="Jueterbock A."/>
            <person name="Mraz A."/>
            <person name="Stam W.T."/>
            <person name="Tice H."/>
            <person name="Bornberg-Bauer E."/>
            <person name="Green P.J."/>
            <person name="Pearson G.A."/>
            <person name="Procaccini G."/>
            <person name="Duarte C.M."/>
            <person name="Schmutz J."/>
            <person name="Reusch T.B.H."/>
            <person name="Van de Peer Y."/>
        </authorList>
    </citation>
    <scope>NUCLEOTIDE SEQUENCE [LARGE SCALE GENOMIC DNA]</scope>
    <source>
        <strain evidence="3">cv. Finnish</strain>
    </source>
</reference>
<dbReference type="Pfam" id="PF12706">
    <property type="entry name" value="Lactamase_B_2"/>
    <property type="match status" value="1"/>
</dbReference>
<dbReference type="InterPro" id="IPR001279">
    <property type="entry name" value="Metallo-B-lactamas"/>
</dbReference>
<accession>A0A0K9PSQ7</accession>
<dbReference type="OMA" id="HHEYNAI"/>
<dbReference type="CDD" id="cd16279">
    <property type="entry name" value="metallo-hydrolase-like_MBL-fold"/>
    <property type="match status" value="1"/>
</dbReference>
<dbReference type="PANTHER" id="PTHR42663:SF6">
    <property type="entry name" value="HYDROLASE C777.06C-RELATED"/>
    <property type="match status" value="1"/>
</dbReference>
<dbReference type="OrthoDB" id="341300at2759"/>
<dbReference type="Gene3D" id="3.60.15.10">
    <property type="entry name" value="Ribonuclease Z/Hydroxyacylglutathione hydrolase-like"/>
    <property type="match status" value="1"/>
</dbReference>
<evidence type="ECO:0000313" key="3">
    <source>
        <dbReference type="Proteomes" id="UP000036987"/>
    </source>
</evidence>
<comment type="caution">
    <text evidence="2">The sequence shown here is derived from an EMBL/GenBank/DDBJ whole genome shotgun (WGS) entry which is preliminary data.</text>
</comment>
<proteinExistence type="predicted"/>
<evidence type="ECO:0000313" key="2">
    <source>
        <dbReference type="EMBL" id="KMZ71252.1"/>
    </source>
</evidence>
<dbReference type="PANTHER" id="PTHR42663">
    <property type="entry name" value="HYDROLASE C777.06C-RELATED-RELATED"/>
    <property type="match status" value="1"/>
</dbReference>
<dbReference type="EMBL" id="LFYR01000682">
    <property type="protein sequence ID" value="KMZ71252.1"/>
    <property type="molecule type" value="Genomic_DNA"/>
</dbReference>
<dbReference type="Proteomes" id="UP000036987">
    <property type="component" value="Unassembled WGS sequence"/>
</dbReference>
<dbReference type="SUPFAM" id="SSF56281">
    <property type="entry name" value="Metallo-hydrolase/oxidoreductase"/>
    <property type="match status" value="1"/>
</dbReference>
<name>A0A0K9PSQ7_ZOSMR</name>